<keyword evidence="2" id="KW-1185">Reference proteome</keyword>
<dbReference type="EMBL" id="CP045895">
    <property type="protein sequence ID" value="QQP49329.1"/>
    <property type="molecule type" value="Genomic_DNA"/>
</dbReference>
<gene>
    <name evidence="1" type="ORF">FKW44_009962</name>
</gene>
<accession>A0A7T8K7U5</accession>
<evidence type="ECO:0000313" key="1">
    <source>
        <dbReference type="EMBL" id="QQP49329.1"/>
    </source>
</evidence>
<proteinExistence type="predicted"/>
<sequence>MVLSFMGLNFRQHHLELNAHPKDLHRDFQVRRLRLGSNSSLVNLGSSFRAITRLS</sequence>
<evidence type="ECO:0000313" key="2">
    <source>
        <dbReference type="Proteomes" id="UP000595437"/>
    </source>
</evidence>
<organism evidence="1 2">
    <name type="scientific">Caligus rogercresseyi</name>
    <name type="common">Sea louse</name>
    <dbReference type="NCBI Taxonomy" id="217165"/>
    <lineage>
        <taxon>Eukaryota</taxon>
        <taxon>Metazoa</taxon>
        <taxon>Ecdysozoa</taxon>
        <taxon>Arthropoda</taxon>
        <taxon>Crustacea</taxon>
        <taxon>Multicrustacea</taxon>
        <taxon>Hexanauplia</taxon>
        <taxon>Copepoda</taxon>
        <taxon>Siphonostomatoida</taxon>
        <taxon>Caligidae</taxon>
        <taxon>Caligus</taxon>
    </lineage>
</organism>
<dbReference type="AlphaFoldDB" id="A0A7T8K7U5"/>
<reference evidence="2" key="1">
    <citation type="submission" date="2021-01" db="EMBL/GenBank/DDBJ databases">
        <title>Caligus Genome Assembly.</title>
        <authorList>
            <person name="Gallardo-Escarate C."/>
        </authorList>
    </citation>
    <scope>NUCLEOTIDE SEQUENCE [LARGE SCALE GENOMIC DNA]</scope>
</reference>
<name>A0A7T8K7U5_CALRO</name>
<dbReference type="Proteomes" id="UP000595437">
    <property type="component" value="Chromosome 6"/>
</dbReference>
<protein>
    <submittedName>
        <fullName evidence="1">Uncharacterized protein</fullName>
    </submittedName>
</protein>